<keyword evidence="3 5" id="KW-0067">ATP-binding</keyword>
<dbReference type="SUPFAM" id="SSF52540">
    <property type="entry name" value="P-loop containing nucleoside triphosphate hydrolases"/>
    <property type="match status" value="1"/>
</dbReference>
<organism evidence="5 6">
    <name type="scientific">Candidatus Mediterraneibacter stercoravium</name>
    <dbReference type="NCBI Taxonomy" id="2838685"/>
    <lineage>
        <taxon>Bacteria</taxon>
        <taxon>Bacillati</taxon>
        <taxon>Bacillota</taxon>
        <taxon>Clostridia</taxon>
        <taxon>Lachnospirales</taxon>
        <taxon>Lachnospiraceae</taxon>
        <taxon>Mediterraneibacter</taxon>
    </lineage>
</organism>
<dbReference type="EMBL" id="DXAY01000177">
    <property type="protein sequence ID" value="HIZ75063.1"/>
    <property type="molecule type" value="Genomic_DNA"/>
</dbReference>
<evidence type="ECO:0000313" key="6">
    <source>
        <dbReference type="Proteomes" id="UP000824116"/>
    </source>
</evidence>
<evidence type="ECO:0000256" key="3">
    <source>
        <dbReference type="ARBA" id="ARBA00022840"/>
    </source>
</evidence>
<proteinExistence type="predicted"/>
<dbReference type="InterPro" id="IPR017871">
    <property type="entry name" value="ABC_transporter-like_CS"/>
</dbReference>
<feature type="domain" description="ABC transporter" evidence="4">
    <location>
        <begin position="6"/>
        <end position="243"/>
    </location>
</feature>
<comment type="caution">
    <text evidence="5">The sequence shown here is derived from an EMBL/GenBank/DDBJ whole genome shotgun (WGS) entry which is preliminary data.</text>
</comment>
<dbReference type="PROSITE" id="PS50893">
    <property type="entry name" value="ABC_TRANSPORTER_2"/>
    <property type="match status" value="1"/>
</dbReference>
<dbReference type="CDD" id="cd03255">
    <property type="entry name" value="ABC_MJ0796_LolCDE_FtsE"/>
    <property type="match status" value="1"/>
</dbReference>
<dbReference type="PROSITE" id="PS00211">
    <property type="entry name" value="ABC_TRANSPORTER_1"/>
    <property type="match status" value="1"/>
</dbReference>
<dbReference type="PANTHER" id="PTHR24220">
    <property type="entry name" value="IMPORT ATP-BINDING PROTEIN"/>
    <property type="match status" value="1"/>
</dbReference>
<keyword evidence="1" id="KW-0813">Transport</keyword>
<dbReference type="GO" id="GO:0098796">
    <property type="term" value="C:membrane protein complex"/>
    <property type="evidence" value="ECO:0007669"/>
    <property type="project" value="UniProtKB-ARBA"/>
</dbReference>
<dbReference type="GO" id="GO:0022857">
    <property type="term" value="F:transmembrane transporter activity"/>
    <property type="evidence" value="ECO:0007669"/>
    <property type="project" value="TreeGrafter"/>
</dbReference>
<dbReference type="InterPro" id="IPR003439">
    <property type="entry name" value="ABC_transporter-like_ATP-bd"/>
</dbReference>
<sequence>MNKLIVKTEGLKKYYRLGKNTVKALDGVDFSVKEKEFVAIIGRSGSGKSTLLHMIGGLDSPTEGEVYVDGKKLSSMNREQLAVFRRRKAGFIFQNYNLIPDMNVYDNIVLPVELDGKRIDQKFVKEILELLQLEEKLDALPGMLSGGQQQRVAIARAVAAKPSIILADEPTGNLDTVSGHEVMGLLKVAAKRFQQTVILITHDNDIAQMADRIVHIEDGKIVGTYNECPGQKDCGGNLGHNAGREKAGEQHAGE</sequence>
<dbReference type="AlphaFoldDB" id="A0A9D2G9E5"/>
<dbReference type="GO" id="GO:0016887">
    <property type="term" value="F:ATP hydrolysis activity"/>
    <property type="evidence" value="ECO:0007669"/>
    <property type="project" value="InterPro"/>
</dbReference>
<evidence type="ECO:0000313" key="5">
    <source>
        <dbReference type="EMBL" id="HIZ75063.1"/>
    </source>
</evidence>
<dbReference type="GO" id="GO:0005886">
    <property type="term" value="C:plasma membrane"/>
    <property type="evidence" value="ECO:0007669"/>
    <property type="project" value="TreeGrafter"/>
</dbReference>
<dbReference type="Proteomes" id="UP000824116">
    <property type="component" value="Unassembled WGS sequence"/>
</dbReference>
<dbReference type="InterPro" id="IPR017911">
    <property type="entry name" value="MacB-like_ATP-bd"/>
</dbReference>
<protein>
    <submittedName>
        <fullName evidence="5">ABC transporter ATP-binding protein</fullName>
    </submittedName>
</protein>
<dbReference type="InterPro" id="IPR027417">
    <property type="entry name" value="P-loop_NTPase"/>
</dbReference>
<gene>
    <name evidence="5" type="ORF">H9723_07470</name>
</gene>
<dbReference type="FunFam" id="3.40.50.300:FF:000032">
    <property type="entry name" value="Export ABC transporter ATP-binding protein"/>
    <property type="match status" value="1"/>
</dbReference>
<dbReference type="SMART" id="SM00382">
    <property type="entry name" value="AAA"/>
    <property type="match status" value="1"/>
</dbReference>
<evidence type="ECO:0000256" key="2">
    <source>
        <dbReference type="ARBA" id="ARBA00022741"/>
    </source>
</evidence>
<dbReference type="Pfam" id="PF00005">
    <property type="entry name" value="ABC_tran"/>
    <property type="match status" value="1"/>
</dbReference>
<dbReference type="Gene3D" id="3.40.50.300">
    <property type="entry name" value="P-loop containing nucleotide triphosphate hydrolases"/>
    <property type="match status" value="1"/>
</dbReference>
<evidence type="ECO:0000256" key="1">
    <source>
        <dbReference type="ARBA" id="ARBA00022448"/>
    </source>
</evidence>
<reference evidence="5" key="2">
    <citation type="submission" date="2021-04" db="EMBL/GenBank/DDBJ databases">
        <authorList>
            <person name="Gilroy R."/>
        </authorList>
    </citation>
    <scope>NUCLEOTIDE SEQUENCE</scope>
    <source>
        <strain evidence="5">CHK196-3914</strain>
    </source>
</reference>
<evidence type="ECO:0000259" key="4">
    <source>
        <dbReference type="PROSITE" id="PS50893"/>
    </source>
</evidence>
<dbReference type="GO" id="GO:0005524">
    <property type="term" value="F:ATP binding"/>
    <property type="evidence" value="ECO:0007669"/>
    <property type="project" value="UniProtKB-KW"/>
</dbReference>
<accession>A0A9D2G9E5</accession>
<reference evidence="5" key="1">
    <citation type="journal article" date="2021" name="PeerJ">
        <title>Extensive microbial diversity within the chicken gut microbiome revealed by metagenomics and culture.</title>
        <authorList>
            <person name="Gilroy R."/>
            <person name="Ravi A."/>
            <person name="Getino M."/>
            <person name="Pursley I."/>
            <person name="Horton D.L."/>
            <person name="Alikhan N.F."/>
            <person name="Baker D."/>
            <person name="Gharbi K."/>
            <person name="Hall N."/>
            <person name="Watson M."/>
            <person name="Adriaenssens E.M."/>
            <person name="Foster-Nyarko E."/>
            <person name="Jarju S."/>
            <person name="Secka A."/>
            <person name="Antonio M."/>
            <person name="Oren A."/>
            <person name="Chaudhuri R.R."/>
            <person name="La Ragione R."/>
            <person name="Hildebrand F."/>
            <person name="Pallen M.J."/>
        </authorList>
    </citation>
    <scope>NUCLEOTIDE SEQUENCE</scope>
    <source>
        <strain evidence="5">CHK196-3914</strain>
    </source>
</reference>
<dbReference type="InterPro" id="IPR015854">
    <property type="entry name" value="ABC_transpr_LolD-like"/>
</dbReference>
<keyword evidence="2" id="KW-0547">Nucleotide-binding</keyword>
<name>A0A9D2G9E5_9FIRM</name>
<dbReference type="InterPro" id="IPR003593">
    <property type="entry name" value="AAA+_ATPase"/>
</dbReference>